<organism evidence="1 2">
    <name type="scientific">Ajellomyces capsulatus</name>
    <name type="common">Darling's disease fungus</name>
    <name type="synonym">Histoplasma capsulatum</name>
    <dbReference type="NCBI Taxonomy" id="5037"/>
    <lineage>
        <taxon>Eukaryota</taxon>
        <taxon>Fungi</taxon>
        <taxon>Dikarya</taxon>
        <taxon>Ascomycota</taxon>
        <taxon>Pezizomycotina</taxon>
        <taxon>Eurotiomycetes</taxon>
        <taxon>Eurotiomycetidae</taxon>
        <taxon>Onygenales</taxon>
        <taxon>Ajellomycetaceae</taxon>
        <taxon>Histoplasma</taxon>
    </lineage>
</organism>
<dbReference type="AlphaFoldDB" id="A0A8H7Z6I2"/>
<name>A0A8H7Z6I2_AJECA</name>
<dbReference type="EMBL" id="JAEVHI010000001">
    <property type="protein sequence ID" value="KAG5304897.1"/>
    <property type="molecule type" value="Genomic_DNA"/>
</dbReference>
<proteinExistence type="predicted"/>
<evidence type="ECO:0000313" key="2">
    <source>
        <dbReference type="Proteomes" id="UP000670092"/>
    </source>
</evidence>
<gene>
    <name evidence="1" type="ORF">I7I52_03391</name>
</gene>
<dbReference type="Proteomes" id="UP000670092">
    <property type="component" value="Unassembled WGS sequence"/>
</dbReference>
<sequence>MEIAQAAEAPKNMGFAPVHFASQQLELEGNWRSRRHRICPQSIDLSTESRGILRGHFSLGWRLVPLVYSTYMSTN</sequence>
<accession>A0A8H7Z6I2</accession>
<dbReference type="VEuPathDB" id="FungiDB:I7I52_03391"/>
<reference evidence="1 2" key="1">
    <citation type="submission" date="2021-01" db="EMBL/GenBank/DDBJ databases">
        <title>Chromosome-level genome assembly of a human fungal pathogen reveals clustering of transcriptionally co-regulated genes.</title>
        <authorList>
            <person name="Voorhies M."/>
            <person name="Cohen S."/>
            <person name="Shea T.P."/>
            <person name="Petrus S."/>
            <person name="Munoz J.F."/>
            <person name="Poplawski S."/>
            <person name="Goldman W.E."/>
            <person name="Michael T."/>
            <person name="Cuomo C.A."/>
            <person name="Sil A."/>
            <person name="Beyhan S."/>
        </authorList>
    </citation>
    <scope>NUCLEOTIDE SEQUENCE [LARGE SCALE GENOMIC DNA]</scope>
    <source>
        <strain evidence="1 2">G184AR</strain>
    </source>
</reference>
<comment type="caution">
    <text evidence="1">The sequence shown here is derived from an EMBL/GenBank/DDBJ whole genome shotgun (WGS) entry which is preliminary data.</text>
</comment>
<protein>
    <submittedName>
        <fullName evidence="1">Uncharacterized protein</fullName>
    </submittedName>
</protein>
<evidence type="ECO:0000313" key="1">
    <source>
        <dbReference type="EMBL" id="KAG5304897.1"/>
    </source>
</evidence>